<evidence type="ECO:0000256" key="2">
    <source>
        <dbReference type="ARBA" id="ARBA00022737"/>
    </source>
</evidence>
<dbReference type="OrthoDB" id="9770030at2"/>
<evidence type="ECO:0000313" key="4">
    <source>
        <dbReference type="EMBL" id="PWH07526.1"/>
    </source>
</evidence>
<dbReference type="InterPro" id="IPR001763">
    <property type="entry name" value="Rhodanese-like_dom"/>
</dbReference>
<reference evidence="4 5" key="1">
    <citation type="submission" date="2018-05" db="EMBL/GenBank/DDBJ databases">
        <title>Brachybacterium sp. M1HQ-2T, whole genome shotgun sequence.</title>
        <authorList>
            <person name="Tuo L."/>
        </authorList>
    </citation>
    <scope>NUCLEOTIDE SEQUENCE [LARGE SCALE GENOMIC DNA]</scope>
    <source>
        <strain evidence="4 5">M1HQ-2</strain>
    </source>
</reference>
<comment type="caution">
    <text evidence="4">The sequence shown here is derived from an EMBL/GenBank/DDBJ whole genome shotgun (WGS) entry which is preliminary data.</text>
</comment>
<dbReference type="Pfam" id="PF00581">
    <property type="entry name" value="Rhodanese"/>
    <property type="match status" value="2"/>
</dbReference>
<dbReference type="SMART" id="SM00450">
    <property type="entry name" value="RHOD"/>
    <property type="match status" value="2"/>
</dbReference>
<dbReference type="GO" id="GO:0004792">
    <property type="term" value="F:thiosulfate-cyanide sulfurtransferase activity"/>
    <property type="evidence" value="ECO:0007669"/>
    <property type="project" value="TreeGrafter"/>
</dbReference>
<feature type="domain" description="Rhodanese" evidence="3">
    <location>
        <begin position="21"/>
        <end position="138"/>
    </location>
</feature>
<dbReference type="Proteomes" id="UP000245590">
    <property type="component" value="Unassembled WGS sequence"/>
</dbReference>
<keyword evidence="5" id="KW-1185">Reference proteome</keyword>
<feature type="domain" description="Rhodanese" evidence="3">
    <location>
        <begin position="169"/>
        <end position="281"/>
    </location>
</feature>
<keyword evidence="2" id="KW-0677">Repeat</keyword>
<proteinExistence type="predicted"/>
<dbReference type="PANTHER" id="PTHR11364">
    <property type="entry name" value="THIOSULFATE SULFERTANSFERASE"/>
    <property type="match status" value="1"/>
</dbReference>
<name>A0A2U2RNU1_9MICO</name>
<dbReference type="PANTHER" id="PTHR11364:SF27">
    <property type="entry name" value="SULFURTRANSFERASE"/>
    <property type="match status" value="1"/>
</dbReference>
<accession>A0A2U2RNU1</accession>
<evidence type="ECO:0000259" key="3">
    <source>
        <dbReference type="PROSITE" id="PS50206"/>
    </source>
</evidence>
<dbReference type="CDD" id="cd01448">
    <property type="entry name" value="TST_Repeat_1"/>
    <property type="match status" value="1"/>
</dbReference>
<keyword evidence="1 4" id="KW-0808">Transferase</keyword>
<gene>
    <name evidence="4" type="ORF">DEO23_02545</name>
</gene>
<organism evidence="4 5">
    <name type="scientific">Brachybacterium endophyticum</name>
    <dbReference type="NCBI Taxonomy" id="2182385"/>
    <lineage>
        <taxon>Bacteria</taxon>
        <taxon>Bacillati</taxon>
        <taxon>Actinomycetota</taxon>
        <taxon>Actinomycetes</taxon>
        <taxon>Micrococcales</taxon>
        <taxon>Dermabacteraceae</taxon>
        <taxon>Brachybacterium</taxon>
    </lineage>
</organism>
<dbReference type="CDD" id="cd01449">
    <property type="entry name" value="TST_Repeat_2"/>
    <property type="match status" value="1"/>
</dbReference>
<dbReference type="PROSITE" id="PS50206">
    <property type="entry name" value="RHODANESE_3"/>
    <property type="match status" value="2"/>
</dbReference>
<evidence type="ECO:0000256" key="1">
    <source>
        <dbReference type="ARBA" id="ARBA00022679"/>
    </source>
</evidence>
<dbReference type="InterPro" id="IPR036873">
    <property type="entry name" value="Rhodanese-like_dom_sf"/>
</dbReference>
<dbReference type="RefSeq" id="WP_109274412.1">
    <property type="nucleotide sequence ID" value="NZ_QFKX01000001.1"/>
</dbReference>
<dbReference type="Gene3D" id="3.40.250.10">
    <property type="entry name" value="Rhodanese-like domain"/>
    <property type="match status" value="2"/>
</dbReference>
<dbReference type="AlphaFoldDB" id="A0A2U2RNU1"/>
<evidence type="ECO:0000313" key="5">
    <source>
        <dbReference type="Proteomes" id="UP000245590"/>
    </source>
</evidence>
<dbReference type="InterPro" id="IPR045078">
    <property type="entry name" value="TST/MPST-like"/>
</dbReference>
<sequence>MAPSLTLPPVIDIDRFRALRERPDVRVAEVRWALDGSKDRSTYLAGHVPGSVYIDLDTELAAPARQGAGRHPLPEPDDFAAALSRAGIGDGDTVLVLDDTDGSQGSRLVWMLRALDVEAALLDGGLATWTDDGGDLSAEDPQPAPATFTPRRWASDAIATADEVAVAGSAEGASVVDARAADRFRGEWEPKGARPGHVPGAVNVPFAGNVDENGRFLSPSALRERYAAVGVEESEDVIVYCGSGVTATHDLLALERAGITGARLFPGSWSQWSADEHREVATGD</sequence>
<protein>
    <submittedName>
        <fullName evidence="4">Sulfurtransferase</fullName>
    </submittedName>
</protein>
<dbReference type="SUPFAM" id="SSF52821">
    <property type="entry name" value="Rhodanese/Cell cycle control phosphatase"/>
    <property type="match status" value="2"/>
</dbReference>
<dbReference type="EMBL" id="QFKX01000001">
    <property type="protein sequence ID" value="PWH07526.1"/>
    <property type="molecule type" value="Genomic_DNA"/>
</dbReference>